<dbReference type="AlphaFoldDB" id="K8WTD6"/>
<comment type="caution">
    <text evidence="1">The sequence shown here is derived from an EMBL/GenBank/DDBJ whole genome shotgun (WGS) entry which is preliminary data.</text>
</comment>
<proteinExistence type="predicted"/>
<dbReference type="InterPro" id="IPR047760">
    <property type="entry name" value="XaxB-like"/>
</dbReference>
<dbReference type="PATRIC" id="fig|1141662.3.peg.696"/>
<dbReference type="OrthoDB" id="6465368at2"/>
<reference evidence="1 2" key="1">
    <citation type="journal article" date="2012" name="BMC Genomics">
        <title>Comparative genomics of bacteria in the genus Providencia isolated from wild Drosophila melanogaster.</title>
        <authorList>
            <person name="Galac M.R."/>
            <person name="Lazzaro B.P."/>
        </authorList>
    </citation>
    <scope>NUCLEOTIDE SEQUENCE [LARGE SCALE GENOMIC DNA]</scope>
    <source>
        <strain evidence="1 2">DSM 19968</strain>
    </source>
</reference>
<dbReference type="HOGENOM" id="CLU_828633_0_0_6"/>
<gene>
    <name evidence="1" type="ORF">OOA_03444</name>
</gene>
<evidence type="ECO:0000313" key="1">
    <source>
        <dbReference type="EMBL" id="EKT63884.1"/>
    </source>
</evidence>
<dbReference type="Proteomes" id="UP000009336">
    <property type="component" value="Unassembled WGS sequence"/>
</dbReference>
<dbReference type="EMBL" id="AKKL01000012">
    <property type="protein sequence ID" value="EKT63884.1"/>
    <property type="molecule type" value="Genomic_DNA"/>
</dbReference>
<dbReference type="RefSeq" id="WP_008910731.1">
    <property type="nucleotide sequence ID" value="NZ_KB233222.1"/>
</dbReference>
<accession>K8WTD6</accession>
<dbReference type="NCBIfam" id="NF033927">
    <property type="entry name" value="alph_xenorhab_B"/>
    <property type="match status" value="1"/>
</dbReference>
<keyword evidence="2" id="KW-1185">Reference proteome</keyword>
<protein>
    <submittedName>
        <fullName evidence="1">XaxB</fullName>
    </submittedName>
</protein>
<evidence type="ECO:0000313" key="2">
    <source>
        <dbReference type="Proteomes" id="UP000009336"/>
    </source>
</evidence>
<name>K8WTD6_9GAMM</name>
<dbReference type="eggNOG" id="ENOG5030UJD">
    <property type="taxonomic scope" value="Bacteria"/>
</dbReference>
<organism evidence="1 2">
    <name type="scientific">Providencia burhodogranariea DSM 19968</name>
    <dbReference type="NCBI Taxonomy" id="1141662"/>
    <lineage>
        <taxon>Bacteria</taxon>
        <taxon>Pseudomonadati</taxon>
        <taxon>Pseudomonadota</taxon>
        <taxon>Gammaproteobacteria</taxon>
        <taxon>Enterobacterales</taxon>
        <taxon>Morganellaceae</taxon>
        <taxon>Providencia</taxon>
    </lineage>
</organism>
<sequence>MHTISELPALPTIKFYQIRMLSNDISAFNRDIIHYDPLIFERVKRIVIQTENLNELVRSSLPALKLKTNDIINSTLNGKEPPTDALTSESDQEHYKFTLLDFIENFSDVKEEIDKLQMSLRSSTDLLLAFKLETQNQLRNDHFIAKRTHLLASLDCNKLKIEELTHDVTLISQAEEIILKHKLSDMFDKFFPEKDLIDTVNITTSKKDLLKAAIACATRLLRIIDNGLEFMSLINIRLYLSDRINSLHENTLHLETRITRLTFLISLAKDISNIEDKKQHVAHDFQSFQLYLQQWSDFLESCLVEHTFNIYKAIKSCGYLMEFIVDTEYQYQRQLAD</sequence>